<evidence type="ECO:0000313" key="2">
    <source>
        <dbReference type="Proteomes" id="UP001597156"/>
    </source>
</evidence>
<sequence length="55" mass="6399">MKLPHPVDKYRTLSGFYQIIVTYEDVTLSYFGVMDQKRPALQVSDHQVNQARQVS</sequence>
<comment type="caution">
    <text evidence="1">The sequence shown here is derived from an EMBL/GenBank/DDBJ whole genome shotgun (WGS) entry which is preliminary data.</text>
</comment>
<dbReference type="RefSeq" id="WP_162919712.1">
    <property type="nucleotide sequence ID" value="NZ_JBHTLH010000018.1"/>
</dbReference>
<dbReference type="EMBL" id="JBHTLH010000018">
    <property type="protein sequence ID" value="MFD1124975.1"/>
    <property type="molecule type" value="Genomic_DNA"/>
</dbReference>
<organism evidence="1 2">
    <name type="scientific">Lentilactobacillus raoultii</name>
    <dbReference type="NCBI Taxonomy" id="1987503"/>
    <lineage>
        <taxon>Bacteria</taxon>
        <taxon>Bacillati</taxon>
        <taxon>Bacillota</taxon>
        <taxon>Bacilli</taxon>
        <taxon>Lactobacillales</taxon>
        <taxon>Lactobacillaceae</taxon>
        <taxon>Lentilactobacillus</taxon>
    </lineage>
</organism>
<gene>
    <name evidence="1" type="ORF">ACFQ22_06380</name>
</gene>
<name>A0ABW3PJ49_9LACO</name>
<protein>
    <submittedName>
        <fullName evidence="1">Uncharacterized protein</fullName>
    </submittedName>
</protein>
<accession>A0ABW3PJ49</accession>
<proteinExistence type="predicted"/>
<reference evidence="2" key="1">
    <citation type="journal article" date="2019" name="Int. J. Syst. Evol. Microbiol.">
        <title>The Global Catalogue of Microorganisms (GCM) 10K type strain sequencing project: providing services to taxonomists for standard genome sequencing and annotation.</title>
        <authorList>
            <consortium name="The Broad Institute Genomics Platform"/>
            <consortium name="The Broad Institute Genome Sequencing Center for Infectious Disease"/>
            <person name="Wu L."/>
            <person name="Ma J."/>
        </authorList>
    </citation>
    <scope>NUCLEOTIDE SEQUENCE [LARGE SCALE GENOMIC DNA]</scope>
    <source>
        <strain evidence="2">CCUG 71848</strain>
    </source>
</reference>
<evidence type="ECO:0000313" key="1">
    <source>
        <dbReference type="EMBL" id="MFD1124975.1"/>
    </source>
</evidence>
<keyword evidence="2" id="KW-1185">Reference proteome</keyword>
<dbReference type="Proteomes" id="UP001597156">
    <property type="component" value="Unassembled WGS sequence"/>
</dbReference>